<proteinExistence type="predicted"/>
<dbReference type="EMBL" id="CM023471">
    <property type="protein sequence ID" value="KAH7964727.1"/>
    <property type="molecule type" value="Genomic_DNA"/>
</dbReference>
<keyword evidence="2" id="KW-1185">Reference proteome</keyword>
<gene>
    <name evidence="1" type="ORF">HPB49_001015</name>
</gene>
<evidence type="ECO:0000313" key="1">
    <source>
        <dbReference type="EMBL" id="KAH7964727.1"/>
    </source>
</evidence>
<comment type="caution">
    <text evidence="1">The sequence shown here is derived from an EMBL/GenBank/DDBJ whole genome shotgun (WGS) entry which is preliminary data.</text>
</comment>
<evidence type="ECO:0000313" key="2">
    <source>
        <dbReference type="Proteomes" id="UP000821865"/>
    </source>
</evidence>
<accession>A0ACB8D9A6</accession>
<protein>
    <submittedName>
        <fullName evidence="1">Uncharacterized protein</fullName>
    </submittedName>
</protein>
<dbReference type="Proteomes" id="UP000821865">
    <property type="component" value="Chromosome 2"/>
</dbReference>
<reference evidence="1" key="1">
    <citation type="submission" date="2020-05" db="EMBL/GenBank/DDBJ databases">
        <title>Large-scale comparative analyses of tick genomes elucidate their genetic diversity and vector capacities.</title>
        <authorList>
            <person name="Jia N."/>
            <person name="Wang J."/>
            <person name="Shi W."/>
            <person name="Du L."/>
            <person name="Sun Y."/>
            <person name="Zhan W."/>
            <person name="Jiang J."/>
            <person name="Wang Q."/>
            <person name="Zhang B."/>
            <person name="Ji P."/>
            <person name="Sakyi L.B."/>
            <person name="Cui X."/>
            <person name="Yuan T."/>
            <person name="Jiang B."/>
            <person name="Yang W."/>
            <person name="Lam T.T.-Y."/>
            <person name="Chang Q."/>
            <person name="Ding S."/>
            <person name="Wang X."/>
            <person name="Zhu J."/>
            <person name="Ruan X."/>
            <person name="Zhao L."/>
            <person name="Wei J."/>
            <person name="Que T."/>
            <person name="Du C."/>
            <person name="Cheng J."/>
            <person name="Dai P."/>
            <person name="Han X."/>
            <person name="Huang E."/>
            <person name="Gao Y."/>
            <person name="Liu J."/>
            <person name="Shao H."/>
            <person name="Ye R."/>
            <person name="Li L."/>
            <person name="Wei W."/>
            <person name="Wang X."/>
            <person name="Wang C."/>
            <person name="Yang T."/>
            <person name="Huo Q."/>
            <person name="Li W."/>
            <person name="Guo W."/>
            <person name="Chen H."/>
            <person name="Zhou L."/>
            <person name="Ni X."/>
            <person name="Tian J."/>
            <person name="Zhou Y."/>
            <person name="Sheng Y."/>
            <person name="Liu T."/>
            <person name="Pan Y."/>
            <person name="Xia L."/>
            <person name="Li J."/>
            <person name="Zhao F."/>
            <person name="Cao W."/>
        </authorList>
    </citation>
    <scope>NUCLEOTIDE SEQUENCE</scope>
    <source>
        <strain evidence="1">Dsil-2018</strain>
    </source>
</reference>
<name>A0ACB8D9A6_DERSI</name>
<sequence length="263" mass="29328">MLSSNEHYLSDLYGLVPTSKRYQNLVHSELVAVASRSRLRGIVRNPLQRCYNLSGTHSRCFVKAHVDGQGLSSVAVQGHANAANRKTSIMEPPFRNKPLYDRLPLDVWETILQHLDVASLLSVVEAEPALKSCAFSKGVLRSATVTPDTDDRTFRKFRLVKVYAEGSIRKVFAAHHVVKLCFNGCLALSSKAILDCAFRCQRLQQLCIVNCVVDPVELFCLLCENLRSVTKLECSLLEERCYDQRLLSKAANDINACCSHGTT</sequence>
<organism evidence="1 2">
    <name type="scientific">Dermacentor silvarum</name>
    <name type="common">Tick</name>
    <dbReference type="NCBI Taxonomy" id="543639"/>
    <lineage>
        <taxon>Eukaryota</taxon>
        <taxon>Metazoa</taxon>
        <taxon>Ecdysozoa</taxon>
        <taxon>Arthropoda</taxon>
        <taxon>Chelicerata</taxon>
        <taxon>Arachnida</taxon>
        <taxon>Acari</taxon>
        <taxon>Parasitiformes</taxon>
        <taxon>Ixodida</taxon>
        <taxon>Ixodoidea</taxon>
        <taxon>Ixodidae</taxon>
        <taxon>Rhipicephalinae</taxon>
        <taxon>Dermacentor</taxon>
    </lineage>
</organism>